<proteinExistence type="predicted"/>
<name>A0A0E9X814_ANGAN</name>
<organism evidence="2">
    <name type="scientific">Anguilla anguilla</name>
    <name type="common">European freshwater eel</name>
    <name type="synonym">Muraena anguilla</name>
    <dbReference type="NCBI Taxonomy" id="7936"/>
    <lineage>
        <taxon>Eukaryota</taxon>
        <taxon>Metazoa</taxon>
        <taxon>Chordata</taxon>
        <taxon>Craniata</taxon>
        <taxon>Vertebrata</taxon>
        <taxon>Euteleostomi</taxon>
        <taxon>Actinopterygii</taxon>
        <taxon>Neopterygii</taxon>
        <taxon>Teleostei</taxon>
        <taxon>Anguilliformes</taxon>
        <taxon>Anguillidae</taxon>
        <taxon>Anguilla</taxon>
    </lineage>
</organism>
<reference evidence="2" key="2">
    <citation type="journal article" date="2015" name="Fish Shellfish Immunol.">
        <title>Early steps in the European eel (Anguilla anguilla)-Vibrio vulnificus interaction in the gills: Role of the RtxA13 toxin.</title>
        <authorList>
            <person name="Callol A."/>
            <person name="Pajuelo D."/>
            <person name="Ebbesson L."/>
            <person name="Teles M."/>
            <person name="MacKenzie S."/>
            <person name="Amaro C."/>
        </authorList>
    </citation>
    <scope>NUCLEOTIDE SEQUENCE</scope>
</reference>
<evidence type="ECO:0000256" key="1">
    <source>
        <dbReference type="SAM" id="MobiDB-lite"/>
    </source>
</evidence>
<evidence type="ECO:0000313" key="2">
    <source>
        <dbReference type="EMBL" id="JAH98611.1"/>
    </source>
</evidence>
<protein>
    <submittedName>
        <fullName evidence="2">Uncharacterized protein</fullName>
    </submittedName>
</protein>
<feature type="region of interest" description="Disordered" evidence="1">
    <location>
        <begin position="15"/>
        <end position="62"/>
    </location>
</feature>
<dbReference type="AlphaFoldDB" id="A0A0E9X814"/>
<sequence length="62" mass="6733">MRTRGWWSRCRRCSPWASRTTAAGSPACSTPRTTTSGRRWTPSSTPNSPGLRSNQHSARGGG</sequence>
<accession>A0A0E9X814</accession>
<feature type="compositionally biased region" description="Polar residues" evidence="1">
    <location>
        <begin position="17"/>
        <end position="62"/>
    </location>
</feature>
<dbReference type="EMBL" id="GBXM01009966">
    <property type="protein sequence ID" value="JAH98611.1"/>
    <property type="molecule type" value="Transcribed_RNA"/>
</dbReference>
<reference evidence="2" key="1">
    <citation type="submission" date="2014-11" db="EMBL/GenBank/DDBJ databases">
        <authorList>
            <person name="Amaro Gonzalez C."/>
        </authorList>
    </citation>
    <scope>NUCLEOTIDE SEQUENCE</scope>
</reference>